<keyword evidence="2" id="KW-1185">Reference proteome</keyword>
<sequence>MLVIFALLACLAGALLLPLLVHSFQNPNTLLTRAHELTSIHPESGEIYAWLSADQVVFYRQTAPVYTGGVLPIRTYDLTHHLTTPVPTNALQANPSLLAALGRSTIEVLTSRAQLALYQASSPLLPSNLHVLFNTRHQYGFGSLLPDLHISFSVTLTPPAPPIPPGTTLIGYASTASDSRVYLTQQPLPAPMFLRWLKRIFPKLPNPQKTLFTLWLYPQHSGQLQKLGELVVNTPPKPARFLVFPTDPLDLRTVPGGKAVSFVYNHRLYYLPLPTNAAPSSVSNTE</sequence>
<dbReference type="HOGENOM" id="CLU_972177_0_0_0"/>
<accession>S0ETC1</accession>
<dbReference type="EMBL" id="HF951689">
    <property type="protein sequence ID" value="CCW34718.1"/>
    <property type="molecule type" value="Genomic_DNA"/>
</dbReference>
<organism evidence="1 2">
    <name type="scientific">Chthonomonas calidirosea (strain DSM 23976 / ICMP 18418 / T49)</name>
    <dbReference type="NCBI Taxonomy" id="1303518"/>
    <lineage>
        <taxon>Bacteria</taxon>
        <taxon>Bacillati</taxon>
        <taxon>Armatimonadota</taxon>
        <taxon>Chthonomonadia</taxon>
        <taxon>Chthonomonadales</taxon>
        <taxon>Chthonomonadaceae</taxon>
        <taxon>Chthonomonas</taxon>
    </lineage>
</organism>
<proteinExistence type="predicted"/>
<protein>
    <submittedName>
        <fullName evidence="1">Uncharacterized protein</fullName>
    </submittedName>
</protein>
<evidence type="ECO:0000313" key="1">
    <source>
        <dbReference type="EMBL" id="CCW34718.1"/>
    </source>
</evidence>
<dbReference type="Proteomes" id="UP000014227">
    <property type="component" value="Chromosome I"/>
</dbReference>
<dbReference type="KEGG" id="ccz:CCALI_00895"/>
<dbReference type="AlphaFoldDB" id="S0ETC1"/>
<dbReference type="PATRIC" id="fig|1303518.3.peg.906"/>
<dbReference type="InParanoid" id="S0ETC1"/>
<name>S0ETC1_CHTCT</name>
<evidence type="ECO:0000313" key="2">
    <source>
        <dbReference type="Proteomes" id="UP000014227"/>
    </source>
</evidence>
<reference evidence="2" key="1">
    <citation type="submission" date="2013-03" db="EMBL/GenBank/DDBJ databases">
        <title>Genome sequence of Chthonomonas calidirosea, the first sequenced genome from the Armatimonadetes phylum (formally candidate division OP10).</title>
        <authorList>
            <person name="Lee K.C.Y."/>
            <person name="Morgan X.C."/>
            <person name="Dunfield P.F."/>
            <person name="Tamas I."/>
            <person name="Houghton K.M."/>
            <person name="Vyssotski M."/>
            <person name="Ryan J.L.J."/>
            <person name="Lagutin K."/>
            <person name="McDonald I.R."/>
            <person name="Stott M.B."/>
        </authorList>
    </citation>
    <scope>NUCLEOTIDE SEQUENCE [LARGE SCALE GENOMIC DNA]</scope>
    <source>
        <strain evidence="2">DSM 23976 / ICMP 18418 / T49</strain>
    </source>
</reference>
<gene>
    <name evidence="1" type="ORF">CCALI_00895</name>
</gene>